<keyword evidence="3" id="KW-1185">Reference proteome</keyword>
<dbReference type="SUPFAM" id="SSF81383">
    <property type="entry name" value="F-box domain"/>
    <property type="match status" value="1"/>
</dbReference>
<accession>T1JVB2</accession>
<dbReference type="AlphaFoldDB" id="T1JVB2"/>
<sequence>MSESTLLINQLPDDCLLKIFYLICDLPDLIHCYQVCQKWNQLISHRARKAKYLLVGWSQLRTWKYSFAPEPKVPKDSIYYEGKFKFPEIDLADLFTKIKILDLFFLDNSDPGLKTLVNFINNSESLKGLICKRDMLHELSINCQHIEMLATDGLNDYYTNQGYGAKLSQLSLFEVVFTDFALNIKHFPGLRRLHLKTYSHDQRESNGPYPGPELKHLEILELLTWVGNLHVYYGFQFMDHCPSLKSAFITIEFVADVFINKNILNYNLQDLVITFANGIDLKVLPAVLVKYPNIKHLGILLYGSARSKIKEHHIIELFNILPKLVVLDLTGSLLNKSAIDFIDQYCLKNNRQITLYDGRHHFVPKTLRCYKRITEDSDFLRNVFFKNRKSYNLPLLMDQ</sequence>
<gene>
    <name evidence="2" type="primary">107370872</name>
</gene>
<reference evidence="2" key="2">
    <citation type="submission" date="2015-06" db="UniProtKB">
        <authorList>
            <consortium name="EnsemblMetazoa"/>
        </authorList>
    </citation>
    <scope>IDENTIFICATION</scope>
</reference>
<dbReference type="HOGENOM" id="CLU_029073_0_0_1"/>
<dbReference type="Gene3D" id="1.20.1280.50">
    <property type="match status" value="1"/>
</dbReference>
<dbReference type="SUPFAM" id="SSF52047">
    <property type="entry name" value="RNI-like"/>
    <property type="match status" value="1"/>
</dbReference>
<dbReference type="Proteomes" id="UP000015104">
    <property type="component" value="Unassembled WGS sequence"/>
</dbReference>
<protein>
    <recommendedName>
        <fullName evidence="1">F-box domain-containing protein</fullName>
    </recommendedName>
</protein>
<dbReference type="KEGG" id="tut:107370872"/>
<evidence type="ECO:0000313" key="3">
    <source>
        <dbReference type="Proteomes" id="UP000015104"/>
    </source>
</evidence>
<name>T1JVB2_TETUR</name>
<feature type="domain" description="F-box" evidence="1">
    <location>
        <begin position="8"/>
        <end position="45"/>
    </location>
</feature>
<dbReference type="InterPro" id="IPR036047">
    <property type="entry name" value="F-box-like_dom_sf"/>
</dbReference>
<dbReference type="Pfam" id="PF12937">
    <property type="entry name" value="F-box-like"/>
    <property type="match status" value="1"/>
</dbReference>
<dbReference type="Gene3D" id="3.80.10.10">
    <property type="entry name" value="Ribonuclease Inhibitor"/>
    <property type="match status" value="1"/>
</dbReference>
<dbReference type="EMBL" id="CAEY01000792">
    <property type="status" value="NOT_ANNOTATED_CDS"/>
    <property type="molecule type" value="Genomic_DNA"/>
</dbReference>
<dbReference type="EnsemblMetazoa" id="tetur02g03970.1">
    <property type="protein sequence ID" value="tetur02g03970.1"/>
    <property type="gene ID" value="tetur02g03970"/>
</dbReference>
<dbReference type="OMA" id="AYDFANI"/>
<evidence type="ECO:0000259" key="1">
    <source>
        <dbReference type="Pfam" id="PF12937"/>
    </source>
</evidence>
<evidence type="ECO:0000313" key="2">
    <source>
        <dbReference type="EnsemblMetazoa" id="tetur02g03970.1"/>
    </source>
</evidence>
<proteinExistence type="predicted"/>
<dbReference type="InterPro" id="IPR032675">
    <property type="entry name" value="LRR_dom_sf"/>
</dbReference>
<reference evidence="3" key="1">
    <citation type="submission" date="2011-08" db="EMBL/GenBank/DDBJ databases">
        <authorList>
            <person name="Rombauts S."/>
        </authorList>
    </citation>
    <scope>NUCLEOTIDE SEQUENCE</scope>
    <source>
        <strain evidence="3">London</strain>
    </source>
</reference>
<organism evidence="2 3">
    <name type="scientific">Tetranychus urticae</name>
    <name type="common">Two-spotted spider mite</name>
    <dbReference type="NCBI Taxonomy" id="32264"/>
    <lineage>
        <taxon>Eukaryota</taxon>
        <taxon>Metazoa</taxon>
        <taxon>Ecdysozoa</taxon>
        <taxon>Arthropoda</taxon>
        <taxon>Chelicerata</taxon>
        <taxon>Arachnida</taxon>
        <taxon>Acari</taxon>
        <taxon>Acariformes</taxon>
        <taxon>Trombidiformes</taxon>
        <taxon>Prostigmata</taxon>
        <taxon>Eleutherengona</taxon>
        <taxon>Raphignathae</taxon>
        <taxon>Tetranychoidea</taxon>
        <taxon>Tetranychidae</taxon>
        <taxon>Tetranychus</taxon>
    </lineage>
</organism>
<dbReference type="InterPro" id="IPR001810">
    <property type="entry name" value="F-box_dom"/>
</dbReference>